<evidence type="ECO:0000313" key="7">
    <source>
        <dbReference type="EMBL" id="TJZ72942.1"/>
    </source>
</evidence>
<comment type="similarity">
    <text evidence="1">Belongs to the sigma-70 factor family. ECF subfamily.</text>
</comment>
<dbReference type="SUPFAM" id="SSF88659">
    <property type="entry name" value="Sigma3 and sigma4 domains of RNA polymerase sigma factors"/>
    <property type="match status" value="1"/>
</dbReference>
<dbReference type="InterPro" id="IPR013325">
    <property type="entry name" value="RNA_pol_sigma_r2"/>
</dbReference>
<organism evidence="7 8">
    <name type="scientific">Chitiniphilus eburneus</name>
    <dbReference type="NCBI Taxonomy" id="2571148"/>
    <lineage>
        <taxon>Bacteria</taxon>
        <taxon>Pseudomonadati</taxon>
        <taxon>Pseudomonadota</taxon>
        <taxon>Betaproteobacteria</taxon>
        <taxon>Neisseriales</taxon>
        <taxon>Chitinibacteraceae</taxon>
        <taxon>Chitiniphilus</taxon>
    </lineage>
</organism>
<keyword evidence="4" id="KW-0804">Transcription</keyword>
<dbReference type="Gene3D" id="1.10.1740.10">
    <property type="match status" value="1"/>
</dbReference>
<dbReference type="GO" id="GO:0016987">
    <property type="term" value="F:sigma factor activity"/>
    <property type="evidence" value="ECO:0007669"/>
    <property type="project" value="UniProtKB-KW"/>
</dbReference>
<evidence type="ECO:0000256" key="3">
    <source>
        <dbReference type="ARBA" id="ARBA00023082"/>
    </source>
</evidence>
<evidence type="ECO:0000256" key="4">
    <source>
        <dbReference type="ARBA" id="ARBA00023163"/>
    </source>
</evidence>
<dbReference type="AlphaFoldDB" id="A0A4U0PZ54"/>
<dbReference type="RefSeq" id="WP_136773687.1">
    <property type="nucleotide sequence ID" value="NZ_CP156074.1"/>
</dbReference>
<evidence type="ECO:0000259" key="6">
    <source>
        <dbReference type="Pfam" id="PF08281"/>
    </source>
</evidence>
<dbReference type="InterPro" id="IPR039425">
    <property type="entry name" value="RNA_pol_sigma-70-like"/>
</dbReference>
<evidence type="ECO:0000256" key="2">
    <source>
        <dbReference type="ARBA" id="ARBA00023015"/>
    </source>
</evidence>
<protein>
    <submittedName>
        <fullName evidence="7">Sigma-70 family RNA polymerase sigma factor</fullName>
    </submittedName>
</protein>
<feature type="domain" description="RNA polymerase sigma factor 70 region 4 type 2" evidence="6">
    <location>
        <begin position="112"/>
        <end position="155"/>
    </location>
</feature>
<dbReference type="PANTHER" id="PTHR43133:SF63">
    <property type="entry name" value="RNA POLYMERASE SIGMA FACTOR FECI-RELATED"/>
    <property type="match status" value="1"/>
</dbReference>
<feature type="domain" description="RNA polymerase sigma-70 region 2" evidence="5">
    <location>
        <begin position="14"/>
        <end position="78"/>
    </location>
</feature>
<dbReference type="InterPro" id="IPR014284">
    <property type="entry name" value="RNA_pol_sigma-70_dom"/>
</dbReference>
<reference evidence="7 8" key="1">
    <citation type="submission" date="2019-04" db="EMBL/GenBank/DDBJ databases">
        <title>Chitiniphilus eburnea sp. nov., a novel chitinolytic bacterium isolated from aquaculture sludge.</title>
        <authorList>
            <person name="Sheng M."/>
        </authorList>
    </citation>
    <scope>NUCLEOTIDE SEQUENCE [LARGE SCALE GENOMIC DNA]</scope>
    <source>
        <strain evidence="7 8">HX-2-15</strain>
    </source>
</reference>
<dbReference type="InterPro" id="IPR036388">
    <property type="entry name" value="WH-like_DNA-bd_sf"/>
</dbReference>
<name>A0A4U0PZ54_9NEIS</name>
<dbReference type="SUPFAM" id="SSF88946">
    <property type="entry name" value="Sigma2 domain of RNA polymerase sigma factors"/>
    <property type="match status" value="1"/>
</dbReference>
<comment type="caution">
    <text evidence="7">The sequence shown here is derived from an EMBL/GenBank/DDBJ whole genome shotgun (WGS) entry which is preliminary data.</text>
</comment>
<proteinExistence type="inferred from homology"/>
<dbReference type="InterPro" id="IPR013249">
    <property type="entry name" value="RNA_pol_sigma70_r4_t2"/>
</dbReference>
<dbReference type="Gene3D" id="1.10.10.10">
    <property type="entry name" value="Winged helix-like DNA-binding domain superfamily/Winged helix DNA-binding domain"/>
    <property type="match status" value="1"/>
</dbReference>
<dbReference type="OrthoDB" id="9783733at2"/>
<dbReference type="GO" id="GO:0003677">
    <property type="term" value="F:DNA binding"/>
    <property type="evidence" value="ECO:0007669"/>
    <property type="project" value="InterPro"/>
</dbReference>
<keyword evidence="3" id="KW-0731">Sigma factor</keyword>
<dbReference type="CDD" id="cd06171">
    <property type="entry name" value="Sigma70_r4"/>
    <property type="match status" value="1"/>
</dbReference>
<dbReference type="PANTHER" id="PTHR43133">
    <property type="entry name" value="RNA POLYMERASE ECF-TYPE SIGMA FACTO"/>
    <property type="match status" value="1"/>
</dbReference>
<dbReference type="InterPro" id="IPR007627">
    <property type="entry name" value="RNA_pol_sigma70_r2"/>
</dbReference>
<evidence type="ECO:0000313" key="8">
    <source>
        <dbReference type="Proteomes" id="UP000310016"/>
    </source>
</evidence>
<evidence type="ECO:0000256" key="1">
    <source>
        <dbReference type="ARBA" id="ARBA00010641"/>
    </source>
</evidence>
<keyword evidence="8" id="KW-1185">Reference proteome</keyword>
<dbReference type="EMBL" id="SUMF01000013">
    <property type="protein sequence ID" value="TJZ72942.1"/>
    <property type="molecule type" value="Genomic_DNA"/>
</dbReference>
<dbReference type="Proteomes" id="UP000310016">
    <property type="component" value="Unassembled WGS sequence"/>
</dbReference>
<gene>
    <name evidence="7" type="ORF">FAZ21_12035</name>
</gene>
<dbReference type="GO" id="GO:0006352">
    <property type="term" value="P:DNA-templated transcription initiation"/>
    <property type="evidence" value="ECO:0007669"/>
    <property type="project" value="InterPro"/>
</dbReference>
<sequence>MPEEVVVPSLEPVFLEHRSQLLSIARRVAGDSDIAEEILQDAYLKLVEGACAQEVRNPLGYCAQVVRNLALDYLRRQAVENTYRVYTEDGELPQVAGGVLPDQGLDERKLLDAIEQALSTLPARTRLVFEMYRLGGLTQREIAAQLGCSATLVNFMVRDVGLVLAKCRGMLHPN</sequence>
<dbReference type="Pfam" id="PF04542">
    <property type="entry name" value="Sigma70_r2"/>
    <property type="match status" value="1"/>
</dbReference>
<dbReference type="InterPro" id="IPR013324">
    <property type="entry name" value="RNA_pol_sigma_r3/r4-like"/>
</dbReference>
<dbReference type="Pfam" id="PF08281">
    <property type="entry name" value="Sigma70_r4_2"/>
    <property type="match status" value="1"/>
</dbReference>
<keyword evidence="2" id="KW-0805">Transcription regulation</keyword>
<evidence type="ECO:0000259" key="5">
    <source>
        <dbReference type="Pfam" id="PF04542"/>
    </source>
</evidence>
<dbReference type="NCBIfam" id="TIGR02937">
    <property type="entry name" value="sigma70-ECF"/>
    <property type="match status" value="1"/>
</dbReference>
<accession>A0A4U0PZ54</accession>